<organism evidence="1 2">
    <name type="scientific">Alteromonas mediterranea</name>
    <dbReference type="NCBI Taxonomy" id="314275"/>
    <lineage>
        <taxon>Bacteria</taxon>
        <taxon>Pseudomonadati</taxon>
        <taxon>Pseudomonadota</taxon>
        <taxon>Gammaproteobacteria</taxon>
        <taxon>Alteromonadales</taxon>
        <taxon>Alteromonadaceae</taxon>
        <taxon>Alteromonas/Salinimonas group</taxon>
        <taxon>Alteromonas</taxon>
    </lineage>
</organism>
<dbReference type="Pfam" id="PF23130">
    <property type="entry name" value="IcmW"/>
    <property type="match status" value="1"/>
</dbReference>
<dbReference type="AlphaFoldDB" id="A0AAC8XNX8"/>
<keyword evidence="1" id="KW-0614">Plasmid</keyword>
<dbReference type="GeneID" id="56269212"/>
<protein>
    <submittedName>
        <fullName evidence="1">Uncharacterized protein</fullName>
    </submittedName>
</protein>
<proteinExistence type="predicted"/>
<sequence>MPAAIRFDSHSITEHWNNFPEIKYLFERISDVEKWVLDFDAETALKIENWVEEIDDKLDVIKNNHPALLTLLAFMSVSSSMYLLQMLEVRIPGLISNLSLSASKLADNEKYGRQSVILIERLAAAHTQVSLSQLLNNKRLALVYAAIDKVQKRKGSSL</sequence>
<evidence type="ECO:0000313" key="2">
    <source>
        <dbReference type="Proteomes" id="UP000061468"/>
    </source>
</evidence>
<accession>A0AAC8XNX8</accession>
<reference evidence="1 2" key="1">
    <citation type="submission" date="2015-12" db="EMBL/GenBank/DDBJ databases">
        <title>Intraspecies pangenome expansion in the marine bacterium Alteromonas.</title>
        <authorList>
            <person name="Lopez-Perez M."/>
            <person name="Rodriguez-Valera F."/>
        </authorList>
    </citation>
    <scope>NUCLEOTIDE SEQUENCE [LARGE SCALE GENOMIC DNA]</scope>
    <source>
        <strain evidence="1 2">UM8</strain>
        <plasmid evidence="1 2">pAMEDUM8_300</plasmid>
    </source>
</reference>
<evidence type="ECO:0000313" key="1">
    <source>
        <dbReference type="EMBL" id="AMJ80779.1"/>
    </source>
</evidence>
<dbReference type="InterPro" id="IPR057079">
    <property type="entry name" value="IcmW-like"/>
</dbReference>
<name>A0AAC8XNX8_9ALTE</name>
<dbReference type="Proteomes" id="UP000061468">
    <property type="component" value="Plasmid pAMEDUM8_300"/>
</dbReference>
<geneLocation type="plasmid" evidence="1 2">
    <name>pAMEDUM8_300</name>
</geneLocation>
<dbReference type="EMBL" id="CP013929">
    <property type="protein sequence ID" value="AMJ80779.1"/>
    <property type="molecule type" value="Genomic_DNA"/>
</dbReference>
<gene>
    <name evidence="1" type="ORF">AV942_20560</name>
</gene>
<dbReference type="RefSeq" id="WP_015068593.1">
    <property type="nucleotide sequence ID" value="NZ_CAKMLI010000007.1"/>
</dbReference>